<protein>
    <submittedName>
        <fullName evidence="4">Threonine aldolase</fullName>
    </submittedName>
</protein>
<evidence type="ECO:0000256" key="1">
    <source>
        <dbReference type="ARBA" id="ARBA00005323"/>
    </source>
</evidence>
<proteinExistence type="inferred from homology"/>
<dbReference type="InterPro" id="IPR029066">
    <property type="entry name" value="PLP-binding_barrel"/>
</dbReference>
<dbReference type="SMART" id="SM01119">
    <property type="entry name" value="D-ser_dehydrat"/>
    <property type="match status" value="1"/>
</dbReference>
<dbReference type="Pfam" id="PF01168">
    <property type="entry name" value="Ala_racemase_N"/>
    <property type="match status" value="1"/>
</dbReference>
<dbReference type="eggNOG" id="COG3616">
    <property type="taxonomic scope" value="Bacteria"/>
</dbReference>
<dbReference type="InterPro" id="IPR026956">
    <property type="entry name" value="D-ser_dehydrat-like_dom"/>
</dbReference>
<dbReference type="OrthoDB" id="9788869at2"/>
<dbReference type="CDD" id="cd06821">
    <property type="entry name" value="PLPDE_III_D-TA"/>
    <property type="match status" value="1"/>
</dbReference>
<evidence type="ECO:0000313" key="4">
    <source>
        <dbReference type="EMBL" id="AHF16304.1"/>
    </source>
</evidence>
<name>W0F4B7_9BACT</name>
<evidence type="ECO:0000313" key="5">
    <source>
        <dbReference type="Proteomes" id="UP000003586"/>
    </source>
</evidence>
<dbReference type="Gene3D" id="2.40.37.20">
    <property type="entry name" value="D-serine dehydratase-like domain"/>
    <property type="match status" value="1"/>
</dbReference>
<organism evidence="4 5">
    <name type="scientific">Niabella soli DSM 19437</name>
    <dbReference type="NCBI Taxonomy" id="929713"/>
    <lineage>
        <taxon>Bacteria</taxon>
        <taxon>Pseudomonadati</taxon>
        <taxon>Bacteroidota</taxon>
        <taxon>Chitinophagia</taxon>
        <taxon>Chitinophagales</taxon>
        <taxon>Chitinophagaceae</taxon>
        <taxon>Niabella</taxon>
    </lineage>
</organism>
<gene>
    <name evidence="4" type="ORF">NIASO_16405</name>
</gene>
<keyword evidence="2" id="KW-0456">Lyase</keyword>
<dbReference type="AlphaFoldDB" id="W0F4B7"/>
<dbReference type="HOGENOM" id="CLU_031639_1_0_10"/>
<accession>W0F4B7</accession>
<dbReference type="PANTHER" id="PTHR28004">
    <property type="entry name" value="ZGC:162816-RELATED"/>
    <property type="match status" value="1"/>
</dbReference>
<feature type="domain" description="D-serine dehydratase-like" evidence="3">
    <location>
        <begin position="259"/>
        <end position="349"/>
    </location>
</feature>
<sequence>MNDWYRIKNIEDLDTPALVVYPDRVKQNIALAITMAGSVDRLRPHVKTHKSKEVTQLLLNAGVTKFKCATIAEAEMLGMVQAPDVLLAYQPVGPKIKRFIELIMTYPQTDFSCLVDSEAIVVELDQAANAAGISIPVYIDVNVGMNRTGILPEKATALYARIAPLQHLTIRGLHAYDGHIHDASFEVRKKQSDTAFAAVEAVKKKLMDLGMTEPVLIIGGSPTFPIHAKRKKVECSPGTFVYWDYGYSATCREQHFLPAALVVSRVISLPDPTTVCTDLGHKSIAAENTLGNRVYFINAPDIVVEGQSEEHLKLNAGEGHPFRIGDVFYGMPVHVCPTVALYEKVLLVENGIVGKEWKTIARDRKITL</sequence>
<evidence type="ECO:0000259" key="3">
    <source>
        <dbReference type="SMART" id="SM01119"/>
    </source>
</evidence>
<dbReference type="PANTHER" id="PTHR28004:SF2">
    <property type="entry name" value="D-SERINE DEHYDRATASE"/>
    <property type="match status" value="1"/>
</dbReference>
<dbReference type="InterPro" id="IPR001608">
    <property type="entry name" value="Ala_racemase_N"/>
</dbReference>
<reference evidence="4 5" key="1">
    <citation type="submission" date="2013-12" db="EMBL/GenBank/DDBJ databases">
        <authorList>
            <consortium name="DOE Joint Genome Institute"/>
            <person name="Eisen J."/>
            <person name="Huntemann M."/>
            <person name="Han J."/>
            <person name="Chen A."/>
            <person name="Kyrpides N."/>
            <person name="Mavromatis K."/>
            <person name="Markowitz V."/>
            <person name="Palaniappan K."/>
            <person name="Ivanova N."/>
            <person name="Schaumberg A."/>
            <person name="Pati A."/>
            <person name="Liolios K."/>
            <person name="Nordberg H.P."/>
            <person name="Cantor M.N."/>
            <person name="Hua S.X."/>
            <person name="Woyke T."/>
        </authorList>
    </citation>
    <scope>NUCLEOTIDE SEQUENCE [LARGE SCALE GENOMIC DNA]</scope>
    <source>
        <strain evidence="5">DSM 19437</strain>
    </source>
</reference>
<dbReference type="Proteomes" id="UP000003586">
    <property type="component" value="Chromosome"/>
</dbReference>
<dbReference type="RefSeq" id="WP_008587266.1">
    <property type="nucleotide sequence ID" value="NZ_CP007035.1"/>
</dbReference>
<evidence type="ECO:0000256" key="2">
    <source>
        <dbReference type="ARBA" id="ARBA00023239"/>
    </source>
</evidence>
<dbReference type="InterPro" id="IPR042208">
    <property type="entry name" value="D-ser_dehydrat-like_sf"/>
</dbReference>
<dbReference type="GO" id="GO:0036088">
    <property type="term" value="P:D-serine catabolic process"/>
    <property type="evidence" value="ECO:0007669"/>
    <property type="project" value="TreeGrafter"/>
</dbReference>
<dbReference type="KEGG" id="nso:NIASO_16405"/>
<dbReference type="Gene3D" id="3.20.20.10">
    <property type="entry name" value="Alanine racemase"/>
    <property type="match status" value="1"/>
</dbReference>
<dbReference type="GO" id="GO:0008721">
    <property type="term" value="F:D-serine ammonia-lyase activity"/>
    <property type="evidence" value="ECO:0007669"/>
    <property type="project" value="TreeGrafter"/>
</dbReference>
<dbReference type="EMBL" id="CP007035">
    <property type="protein sequence ID" value="AHF16304.1"/>
    <property type="molecule type" value="Genomic_DNA"/>
</dbReference>
<dbReference type="STRING" id="929713.NIASO_16405"/>
<dbReference type="InterPro" id="IPR051466">
    <property type="entry name" value="D-amino_acid_metab_enzyme"/>
</dbReference>
<dbReference type="Pfam" id="PF14031">
    <property type="entry name" value="D-ser_dehydrat"/>
    <property type="match status" value="1"/>
</dbReference>
<keyword evidence="5" id="KW-1185">Reference proteome</keyword>
<comment type="similarity">
    <text evidence="1">Belongs to the DSD1 family.</text>
</comment>
<dbReference type="SUPFAM" id="SSF51419">
    <property type="entry name" value="PLP-binding barrel"/>
    <property type="match status" value="1"/>
</dbReference>